<keyword evidence="3" id="KW-0597">Phosphoprotein</keyword>
<proteinExistence type="predicted"/>
<dbReference type="PANTHER" id="PTHR43304:SF1">
    <property type="entry name" value="PAC DOMAIN-CONTAINING PROTEIN"/>
    <property type="match status" value="1"/>
</dbReference>
<evidence type="ECO:0000256" key="3">
    <source>
        <dbReference type="ARBA" id="ARBA00022553"/>
    </source>
</evidence>
<keyword evidence="4" id="KW-0808">Transferase</keyword>
<keyword evidence="8" id="KW-1185">Reference proteome</keyword>
<dbReference type="PANTHER" id="PTHR43304">
    <property type="entry name" value="PHYTOCHROME-LIKE PROTEIN CPH1"/>
    <property type="match status" value="1"/>
</dbReference>
<dbReference type="InterPro" id="IPR013655">
    <property type="entry name" value="PAS_fold_3"/>
</dbReference>
<dbReference type="InterPro" id="IPR000014">
    <property type="entry name" value="PAS"/>
</dbReference>
<dbReference type="RefSeq" id="WP_272179357.1">
    <property type="nucleotide sequence ID" value="NZ_JAQOMS010000002.1"/>
</dbReference>
<dbReference type="CDD" id="cd00130">
    <property type="entry name" value="PAS"/>
    <property type="match status" value="1"/>
</dbReference>
<gene>
    <name evidence="7" type="ORF">PN838_00060</name>
</gene>
<organism evidence="7 8">
    <name type="scientific">Psychrosphaera algicola</name>
    <dbReference type="NCBI Taxonomy" id="3023714"/>
    <lineage>
        <taxon>Bacteria</taxon>
        <taxon>Pseudomonadati</taxon>
        <taxon>Pseudomonadota</taxon>
        <taxon>Gammaproteobacteria</taxon>
        <taxon>Alteromonadales</taxon>
        <taxon>Pseudoalteromonadaceae</taxon>
        <taxon>Psychrosphaera</taxon>
    </lineage>
</organism>
<evidence type="ECO:0000256" key="2">
    <source>
        <dbReference type="ARBA" id="ARBA00012438"/>
    </source>
</evidence>
<name>A0ABT5F986_9GAMM</name>
<keyword evidence="5" id="KW-0418">Kinase</keyword>
<reference evidence="7 8" key="1">
    <citation type="submission" date="2023-01" db="EMBL/GenBank/DDBJ databases">
        <title>Psychrosphaera sp. nov., isolated from marine algae.</title>
        <authorList>
            <person name="Bayburt H."/>
            <person name="Choi B.J."/>
            <person name="Kim J.M."/>
            <person name="Choi D.G."/>
            <person name="Jeon C.O."/>
        </authorList>
    </citation>
    <scope>NUCLEOTIDE SEQUENCE [LARGE SCALE GENOMIC DNA]</scope>
    <source>
        <strain evidence="7 8">G1-22</strain>
    </source>
</reference>
<evidence type="ECO:0000256" key="1">
    <source>
        <dbReference type="ARBA" id="ARBA00000085"/>
    </source>
</evidence>
<accession>A0ABT5F986</accession>
<evidence type="ECO:0000256" key="4">
    <source>
        <dbReference type="ARBA" id="ARBA00022679"/>
    </source>
</evidence>
<dbReference type="NCBIfam" id="TIGR00229">
    <property type="entry name" value="sensory_box"/>
    <property type="match status" value="1"/>
</dbReference>
<comment type="catalytic activity">
    <reaction evidence="1">
        <text>ATP + protein L-histidine = ADP + protein N-phospho-L-histidine.</text>
        <dbReference type="EC" id="2.7.13.3"/>
    </reaction>
</comment>
<dbReference type="InterPro" id="IPR052162">
    <property type="entry name" value="Sensor_kinase/Photoreceptor"/>
</dbReference>
<evidence type="ECO:0000313" key="7">
    <source>
        <dbReference type="EMBL" id="MDC2887522.1"/>
    </source>
</evidence>
<comment type="caution">
    <text evidence="7">The sequence shown here is derived from an EMBL/GenBank/DDBJ whole genome shotgun (WGS) entry which is preliminary data.</text>
</comment>
<sequence length="167" mass="19504">MQIKQMLIDSNSRFERAVRATEEGLWEWDLKANKMIWSPKFYSMIGAKLGDEPSFDSWLSNVHPDYVDAVSHALNQHLEHGERFYVEYVGKNETGEYGWFAINGNSILDINDVPTLVSGSLRYIEEEKQKEEKYYQKTNFSMPYMKALATQFLLLIKWKMMSCVIPS</sequence>
<dbReference type="EC" id="2.7.13.3" evidence="2"/>
<dbReference type="SUPFAM" id="SSF55785">
    <property type="entry name" value="PYP-like sensor domain (PAS domain)"/>
    <property type="match status" value="1"/>
</dbReference>
<dbReference type="Proteomes" id="UP001528411">
    <property type="component" value="Unassembled WGS sequence"/>
</dbReference>
<dbReference type="Gene3D" id="3.30.450.20">
    <property type="entry name" value="PAS domain"/>
    <property type="match status" value="1"/>
</dbReference>
<evidence type="ECO:0000259" key="6">
    <source>
        <dbReference type="Pfam" id="PF08447"/>
    </source>
</evidence>
<dbReference type="InterPro" id="IPR035965">
    <property type="entry name" value="PAS-like_dom_sf"/>
</dbReference>
<feature type="domain" description="PAS fold-3" evidence="6">
    <location>
        <begin position="35"/>
        <end position="119"/>
    </location>
</feature>
<evidence type="ECO:0000313" key="8">
    <source>
        <dbReference type="Proteomes" id="UP001528411"/>
    </source>
</evidence>
<dbReference type="Pfam" id="PF08447">
    <property type="entry name" value="PAS_3"/>
    <property type="match status" value="1"/>
</dbReference>
<evidence type="ECO:0000256" key="5">
    <source>
        <dbReference type="ARBA" id="ARBA00022777"/>
    </source>
</evidence>
<protein>
    <recommendedName>
        <fullName evidence="2">histidine kinase</fullName>
        <ecNumber evidence="2">2.7.13.3</ecNumber>
    </recommendedName>
</protein>
<dbReference type="EMBL" id="JAQOMS010000002">
    <property type="protein sequence ID" value="MDC2887522.1"/>
    <property type="molecule type" value="Genomic_DNA"/>
</dbReference>